<name>A0A9N8Z605_9GLOM</name>
<dbReference type="Proteomes" id="UP000789396">
    <property type="component" value="Unassembled WGS sequence"/>
</dbReference>
<sequence>MGKNLGQIALHKERVPQGKKTLHKDRVLQEKKALHKERAPQEKTFQEEKNIQGI</sequence>
<dbReference type="EMBL" id="CAJVPZ010000884">
    <property type="protein sequence ID" value="CAG8478710.1"/>
    <property type="molecule type" value="Genomic_DNA"/>
</dbReference>
<dbReference type="AlphaFoldDB" id="A0A9N8Z605"/>
<feature type="region of interest" description="Disordered" evidence="1">
    <location>
        <begin position="1"/>
        <end position="54"/>
    </location>
</feature>
<gene>
    <name evidence="2" type="ORF">RFULGI_LOCUS1444</name>
</gene>
<reference evidence="2" key="1">
    <citation type="submission" date="2021-06" db="EMBL/GenBank/DDBJ databases">
        <authorList>
            <person name="Kallberg Y."/>
            <person name="Tangrot J."/>
            <person name="Rosling A."/>
        </authorList>
    </citation>
    <scope>NUCLEOTIDE SEQUENCE</scope>
    <source>
        <strain evidence="2">IN212</strain>
    </source>
</reference>
<keyword evidence="3" id="KW-1185">Reference proteome</keyword>
<evidence type="ECO:0000256" key="1">
    <source>
        <dbReference type="SAM" id="MobiDB-lite"/>
    </source>
</evidence>
<evidence type="ECO:0000313" key="3">
    <source>
        <dbReference type="Proteomes" id="UP000789396"/>
    </source>
</evidence>
<protein>
    <submittedName>
        <fullName evidence="2">1217_t:CDS:1</fullName>
    </submittedName>
</protein>
<organism evidence="2 3">
    <name type="scientific">Racocetra fulgida</name>
    <dbReference type="NCBI Taxonomy" id="60492"/>
    <lineage>
        <taxon>Eukaryota</taxon>
        <taxon>Fungi</taxon>
        <taxon>Fungi incertae sedis</taxon>
        <taxon>Mucoromycota</taxon>
        <taxon>Glomeromycotina</taxon>
        <taxon>Glomeromycetes</taxon>
        <taxon>Diversisporales</taxon>
        <taxon>Gigasporaceae</taxon>
        <taxon>Racocetra</taxon>
    </lineage>
</organism>
<proteinExistence type="predicted"/>
<accession>A0A9N8Z605</accession>
<feature type="compositionally biased region" description="Basic and acidic residues" evidence="1">
    <location>
        <begin position="24"/>
        <end position="54"/>
    </location>
</feature>
<comment type="caution">
    <text evidence="2">The sequence shown here is derived from an EMBL/GenBank/DDBJ whole genome shotgun (WGS) entry which is preliminary data.</text>
</comment>
<evidence type="ECO:0000313" key="2">
    <source>
        <dbReference type="EMBL" id="CAG8478710.1"/>
    </source>
</evidence>